<dbReference type="GO" id="GO:0019344">
    <property type="term" value="P:cysteine biosynthetic process"/>
    <property type="evidence" value="ECO:0007669"/>
    <property type="project" value="UniProtKB-UniRule"/>
</dbReference>
<keyword evidence="7 11" id="KW-1133">Transmembrane helix</keyword>
<dbReference type="GO" id="GO:0005886">
    <property type="term" value="C:plasma membrane"/>
    <property type="evidence" value="ECO:0007669"/>
    <property type="project" value="UniProtKB-SubCell"/>
</dbReference>
<evidence type="ECO:0000256" key="8">
    <source>
        <dbReference type="ARBA" id="ARBA00023032"/>
    </source>
</evidence>
<evidence type="ECO:0000256" key="10">
    <source>
        <dbReference type="ARBA" id="ARBA00023192"/>
    </source>
</evidence>
<gene>
    <name evidence="11 12" type="primary">cysZ</name>
    <name evidence="12" type="ORF">IPMB12_09705</name>
</gene>
<dbReference type="FunCoup" id="A0A6G9ICH0">
    <property type="interactions" value="24"/>
</dbReference>
<keyword evidence="5 11" id="KW-0028">Amino-acid biosynthesis</keyword>
<evidence type="ECO:0000256" key="6">
    <source>
        <dbReference type="ARBA" id="ARBA00022692"/>
    </source>
</evidence>
<dbReference type="InterPro" id="IPR059112">
    <property type="entry name" value="CysZ/EI24"/>
</dbReference>
<keyword evidence="4 11" id="KW-0997">Cell inner membrane</keyword>
<evidence type="ECO:0000313" key="12">
    <source>
        <dbReference type="EMBL" id="QIQ21928.1"/>
    </source>
</evidence>
<comment type="function">
    <text evidence="11">High affinity, high specificity proton-dependent sulfate transporter, which mediates sulfate uptake. Provides the sulfur source for the cysteine synthesis pathway.</text>
</comment>
<sequence>MERKTGIDYFVLGWKLIQKPGITRFVILPMLANIVVMSLLFWWLFAHISTLMDLGMHYVPSWLQWLSYIVTLIVVVTMAIFFCYFFSTITNIIAAPFNGLLAEQVEAYLTQQPAPDTGIWSLVKDIPRILKREVYKLIYYILWAIPLFFLYWIPVFGQTVAPIIWFIFTAWMINIQYADYAFDNHKVSFSRMREMLKQDKADNLSFGALVSLFTMIPVFNLIIMPVAVCGSTALWVDRYRQQVYEDQIAERISAQKSRF</sequence>
<evidence type="ECO:0000256" key="11">
    <source>
        <dbReference type="HAMAP-Rule" id="MF_00468"/>
    </source>
</evidence>
<protein>
    <recommendedName>
        <fullName evidence="11">Sulfate transporter CysZ</fullName>
    </recommendedName>
</protein>
<evidence type="ECO:0000256" key="5">
    <source>
        <dbReference type="ARBA" id="ARBA00022605"/>
    </source>
</evidence>
<keyword evidence="2 11" id="KW-0813">Transport</keyword>
<keyword evidence="8 11" id="KW-0764">Sulfate transport</keyword>
<evidence type="ECO:0000313" key="13">
    <source>
        <dbReference type="Proteomes" id="UP000501168"/>
    </source>
</evidence>
<comment type="subcellular location">
    <subcellularLocation>
        <location evidence="11">Cell inner membrane</location>
        <topology evidence="11">Multi-pass membrane protein</topology>
    </subcellularLocation>
    <subcellularLocation>
        <location evidence="1">Membrane</location>
        <topology evidence="1">Multi-pass membrane protein</topology>
    </subcellularLocation>
</comment>
<dbReference type="KEGG" id="orb:IPMB12_09705"/>
<dbReference type="GO" id="GO:0000103">
    <property type="term" value="P:sulfate assimilation"/>
    <property type="evidence" value="ECO:0007669"/>
    <property type="project" value="InterPro"/>
</dbReference>
<accession>A0A6G9ICH0</accession>
<dbReference type="InParanoid" id="A0A6G9ICH0"/>
<proteinExistence type="inferred from homology"/>
<reference evidence="12 13" key="1">
    <citation type="submission" date="2020-03" db="EMBL/GenBank/DDBJ databases">
        <title>Complete genome sequence of Orbus sp. IPMB12 (BCRC 80908).</title>
        <authorList>
            <person name="Lo W.-S."/>
            <person name="Chang T.-H."/>
            <person name="Kuo C.-H."/>
        </authorList>
    </citation>
    <scope>NUCLEOTIDE SEQUENCE [LARGE SCALE GENOMIC DNA]</scope>
    <source>
        <strain evidence="12 13">IPMB12</strain>
    </source>
</reference>
<dbReference type="GO" id="GO:0009675">
    <property type="term" value="F:high-affinity sulfate:proton symporter activity"/>
    <property type="evidence" value="ECO:0007669"/>
    <property type="project" value="TreeGrafter"/>
</dbReference>
<evidence type="ECO:0000256" key="2">
    <source>
        <dbReference type="ARBA" id="ARBA00022448"/>
    </source>
</evidence>
<name>A0A6G9ICH0_9GAMM</name>
<organism evidence="12 13">
    <name type="scientific">Zophobihabitans entericus</name>
    <dbReference type="NCBI Taxonomy" id="1635327"/>
    <lineage>
        <taxon>Bacteria</taxon>
        <taxon>Pseudomonadati</taxon>
        <taxon>Pseudomonadota</taxon>
        <taxon>Gammaproteobacteria</taxon>
        <taxon>Orbales</taxon>
        <taxon>Orbaceae</taxon>
        <taxon>Zophobihabitans</taxon>
    </lineage>
</organism>
<keyword evidence="9 11" id="KW-0472">Membrane</keyword>
<keyword evidence="6 11" id="KW-0812">Transmembrane</keyword>
<dbReference type="HAMAP" id="MF_00468">
    <property type="entry name" value="CysZ"/>
    <property type="match status" value="1"/>
</dbReference>
<feature type="transmembrane region" description="Helical" evidence="11">
    <location>
        <begin position="137"/>
        <end position="157"/>
    </location>
</feature>
<dbReference type="InterPro" id="IPR022985">
    <property type="entry name" value="Sulfate_CysZ"/>
</dbReference>
<evidence type="ECO:0000256" key="1">
    <source>
        <dbReference type="ARBA" id="ARBA00004141"/>
    </source>
</evidence>
<keyword evidence="13" id="KW-1185">Reference proteome</keyword>
<keyword evidence="10 11" id="KW-0198">Cysteine biosynthesis</keyword>
<evidence type="ECO:0000256" key="4">
    <source>
        <dbReference type="ARBA" id="ARBA00022519"/>
    </source>
</evidence>
<evidence type="ECO:0000256" key="7">
    <source>
        <dbReference type="ARBA" id="ARBA00022989"/>
    </source>
</evidence>
<feature type="transmembrane region" description="Helical" evidence="11">
    <location>
        <begin position="203"/>
        <end position="236"/>
    </location>
</feature>
<dbReference type="NCBIfam" id="NF003433">
    <property type="entry name" value="PRK04949.1"/>
    <property type="match status" value="1"/>
</dbReference>
<dbReference type="Proteomes" id="UP000501168">
    <property type="component" value="Chromosome"/>
</dbReference>
<dbReference type="Pfam" id="PF07264">
    <property type="entry name" value="EI24"/>
    <property type="match status" value="1"/>
</dbReference>
<dbReference type="AlphaFoldDB" id="A0A6G9ICH0"/>
<dbReference type="PANTHER" id="PTHR37468:SF1">
    <property type="entry name" value="SULFATE TRANSPORTER CYSZ"/>
    <property type="match status" value="1"/>
</dbReference>
<dbReference type="EMBL" id="CP050253">
    <property type="protein sequence ID" value="QIQ21928.1"/>
    <property type="molecule type" value="Genomic_DNA"/>
</dbReference>
<evidence type="ECO:0000256" key="3">
    <source>
        <dbReference type="ARBA" id="ARBA00022475"/>
    </source>
</evidence>
<comment type="similarity">
    <text evidence="11">Belongs to the CysZ family.</text>
</comment>
<feature type="transmembrane region" description="Helical" evidence="11">
    <location>
        <begin position="65"/>
        <end position="86"/>
    </location>
</feature>
<dbReference type="PANTHER" id="PTHR37468">
    <property type="entry name" value="SULFATE TRANSPORTER CYSZ"/>
    <property type="match status" value="1"/>
</dbReference>
<keyword evidence="3 11" id="KW-1003">Cell membrane</keyword>
<feature type="transmembrane region" description="Helical" evidence="11">
    <location>
        <begin position="163"/>
        <end position="182"/>
    </location>
</feature>
<evidence type="ECO:0000256" key="9">
    <source>
        <dbReference type="ARBA" id="ARBA00023136"/>
    </source>
</evidence>
<dbReference type="RefSeq" id="WP_166917200.1">
    <property type="nucleotide sequence ID" value="NZ_CP050253.1"/>
</dbReference>
<dbReference type="InterPro" id="IPR050480">
    <property type="entry name" value="CysZ-like"/>
</dbReference>
<feature type="transmembrane region" description="Helical" evidence="11">
    <location>
        <begin position="21"/>
        <end position="45"/>
    </location>
</feature>